<dbReference type="InterPro" id="IPR020843">
    <property type="entry name" value="ER"/>
</dbReference>
<dbReference type="SUPFAM" id="SSF50129">
    <property type="entry name" value="GroES-like"/>
    <property type="match status" value="1"/>
</dbReference>
<dbReference type="Pfam" id="PF08240">
    <property type="entry name" value="ADH_N"/>
    <property type="match status" value="1"/>
</dbReference>
<reference evidence="7 8" key="1">
    <citation type="submission" date="2022-09" db="EMBL/GenBank/DDBJ databases">
        <title>Enrichment on poylsaccharides allowed isolation of novel metabolic and taxonomic groups of Haloarchaea.</title>
        <authorList>
            <person name="Sorokin D.Y."/>
            <person name="Elcheninov A.G."/>
            <person name="Khizhniak T.V."/>
            <person name="Kolganova T.V."/>
            <person name="Kublanov I.V."/>
        </authorList>
    </citation>
    <scope>NUCLEOTIDE SEQUENCE [LARGE SCALE GENOMIC DNA]</scope>
    <source>
        <strain evidence="7 8">AArc-curdl1</strain>
    </source>
</reference>
<dbReference type="GO" id="GO:0016616">
    <property type="term" value="F:oxidoreductase activity, acting on the CH-OH group of donors, NAD or NADP as acceptor"/>
    <property type="evidence" value="ECO:0007669"/>
    <property type="project" value="UniProtKB-ARBA"/>
</dbReference>
<dbReference type="AlphaFoldDB" id="A0AAP3E5N7"/>
<name>A0AAP3E5N7_9EURY</name>
<dbReference type="GO" id="GO:0046872">
    <property type="term" value="F:metal ion binding"/>
    <property type="evidence" value="ECO:0007669"/>
    <property type="project" value="UniProtKB-KW"/>
</dbReference>
<dbReference type="CDD" id="cd08255">
    <property type="entry name" value="2-desacetyl-2-hydroxyethyl_bacteriochlorophyllide_like"/>
    <property type="match status" value="1"/>
</dbReference>
<dbReference type="RefSeq" id="WP_342806779.1">
    <property type="nucleotide sequence ID" value="NZ_JAOPJZ010000002.1"/>
</dbReference>
<evidence type="ECO:0000256" key="1">
    <source>
        <dbReference type="ARBA" id="ARBA00001947"/>
    </source>
</evidence>
<accession>A0AAP3E5N7</accession>
<dbReference type="GO" id="GO:0043168">
    <property type="term" value="F:anion binding"/>
    <property type="evidence" value="ECO:0007669"/>
    <property type="project" value="UniProtKB-ARBA"/>
</dbReference>
<dbReference type="InterPro" id="IPR011032">
    <property type="entry name" value="GroES-like_sf"/>
</dbReference>
<comment type="caution">
    <text evidence="7">The sequence shown here is derived from an EMBL/GenBank/DDBJ whole genome shotgun (WGS) entry which is preliminary data.</text>
</comment>
<evidence type="ECO:0000313" key="8">
    <source>
        <dbReference type="Proteomes" id="UP001321047"/>
    </source>
</evidence>
<evidence type="ECO:0000259" key="6">
    <source>
        <dbReference type="SMART" id="SM00829"/>
    </source>
</evidence>
<keyword evidence="3" id="KW-0479">Metal-binding</keyword>
<evidence type="ECO:0000256" key="3">
    <source>
        <dbReference type="ARBA" id="ARBA00022723"/>
    </source>
</evidence>
<feature type="domain" description="Enoyl reductase (ER)" evidence="6">
    <location>
        <begin position="10"/>
        <end position="331"/>
    </location>
</feature>
<dbReference type="PANTHER" id="PTHR43350:SF19">
    <property type="entry name" value="D-GULOSIDE 3-DEHYDROGENASE"/>
    <property type="match status" value="1"/>
</dbReference>
<dbReference type="InterPro" id="IPR013154">
    <property type="entry name" value="ADH-like_N"/>
</dbReference>
<dbReference type="GO" id="GO:0030554">
    <property type="term" value="F:adenyl nucleotide binding"/>
    <property type="evidence" value="ECO:0007669"/>
    <property type="project" value="UniProtKB-ARBA"/>
</dbReference>
<comment type="cofactor">
    <cofactor evidence="1">
        <name>Zn(2+)</name>
        <dbReference type="ChEBI" id="CHEBI:29105"/>
    </cofactor>
</comment>
<dbReference type="InterPro" id="IPR036291">
    <property type="entry name" value="NAD(P)-bd_dom_sf"/>
</dbReference>
<evidence type="ECO:0000256" key="2">
    <source>
        <dbReference type="ARBA" id="ARBA00008072"/>
    </source>
</evidence>
<keyword evidence="8" id="KW-1185">Reference proteome</keyword>
<keyword evidence="4" id="KW-0862">Zinc</keyword>
<dbReference type="PANTHER" id="PTHR43350">
    <property type="entry name" value="NAD-DEPENDENT ALCOHOL DEHYDROGENASE"/>
    <property type="match status" value="1"/>
</dbReference>
<dbReference type="GO" id="GO:0044281">
    <property type="term" value="P:small molecule metabolic process"/>
    <property type="evidence" value="ECO:0007669"/>
    <property type="project" value="UniProtKB-ARBA"/>
</dbReference>
<protein>
    <submittedName>
        <fullName evidence="7">Zinc-binding dehydrogenase</fullName>
    </submittedName>
</protein>
<dbReference type="Proteomes" id="UP001321047">
    <property type="component" value="Unassembled WGS sequence"/>
</dbReference>
<dbReference type="Pfam" id="PF00107">
    <property type="entry name" value="ADH_zinc_N"/>
    <property type="match status" value="1"/>
</dbReference>
<sequence length="334" mass="36306">MTSNPTAVFTDVETSTIEDRSVPEPGPEQVLIRSDRTLVSTGTELTILSGDVPPGSDWDQHIEYPFTPGYNNIGTVVEVGDDVESVTEGQRVATYGSHARYVCTGAGACRPIPDGVSDDEAVFFTIAEIVSNGIRRSELTWGESAVVYGLGLLGQLAVRLCHAAGARPVIGVDVADSRLDYLPDEPGIVGVNPLEEDAEEIVRDANGGRLADAVFELTGNPDVITDEFDVLRDQGRFVVLSSPRGETPMDFHDYCNLPSYTIIGAHNSSHPSVATPDNPWTQHRHAEIYFDLVDDGTLEVESLVSHTESYKEAPRLYDELLEDRSTAMGVVLEW</sequence>
<dbReference type="EMBL" id="JAOPJZ010000002">
    <property type="protein sequence ID" value="MCU4751225.1"/>
    <property type="molecule type" value="Genomic_DNA"/>
</dbReference>
<dbReference type="InterPro" id="IPR013149">
    <property type="entry name" value="ADH-like_C"/>
</dbReference>
<evidence type="ECO:0000256" key="4">
    <source>
        <dbReference type="ARBA" id="ARBA00022833"/>
    </source>
</evidence>
<dbReference type="SMART" id="SM00829">
    <property type="entry name" value="PKS_ER"/>
    <property type="match status" value="1"/>
</dbReference>
<organism evidence="7 8">
    <name type="scientific">Natronosalvus hydrolyticus</name>
    <dbReference type="NCBI Taxonomy" id="2979988"/>
    <lineage>
        <taxon>Archaea</taxon>
        <taxon>Methanobacteriati</taxon>
        <taxon>Methanobacteriota</taxon>
        <taxon>Stenosarchaea group</taxon>
        <taxon>Halobacteria</taxon>
        <taxon>Halobacteriales</taxon>
        <taxon>Natrialbaceae</taxon>
        <taxon>Natronosalvus</taxon>
    </lineage>
</organism>
<dbReference type="Gene3D" id="3.40.50.720">
    <property type="entry name" value="NAD(P)-binding Rossmann-like Domain"/>
    <property type="match status" value="1"/>
</dbReference>
<evidence type="ECO:0000256" key="5">
    <source>
        <dbReference type="ARBA" id="ARBA00023002"/>
    </source>
</evidence>
<proteinExistence type="inferred from homology"/>
<evidence type="ECO:0000313" key="7">
    <source>
        <dbReference type="EMBL" id="MCU4751225.1"/>
    </source>
</evidence>
<gene>
    <name evidence="7" type="ORF">OB919_04385</name>
</gene>
<dbReference type="Gene3D" id="3.90.180.10">
    <property type="entry name" value="Medium-chain alcohol dehydrogenases, catalytic domain"/>
    <property type="match status" value="2"/>
</dbReference>
<keyword evidence="5" id="KW-0560">Oxidoreductase</keyword>
<dbReference type="SUPFAM" id="SSF51735">
    <property type="entry name" value="NAD(P)-binding Rossmann-fold domains"/>
    <property type="match status" value="1"/>
</dbReference>
<comment type="similarity">
    <text evidence="2">Belongs to the zinc-containing alcohol dehydrogenase family.</text>
</comment>